<name>A0A8S5QEC7_9CAUD</name>
<organism evidence="1">
    <name type="scientific">Siphoviridae sp. ctEIp38</name>
    <dbReference type="NCBI Taxonomy" id="2825394"/>
    <lineage>
        <taxon>Viruses</taxon>
        <taxon>Duplodnaviria</taxon>
        <taxon>Heunggongvirae</taxon>
        <taxon>Uroviricota</taxon>
        <taxon>Caudoviricetes</taxon>
    </lineage>
</organism>
<evidence type="ECO:0000313" key="1">
    <source>
        <dbReference type="EMBL" id="DAE17306.1"/>
    </source>
</evidence>
<reference evidence="1" key="1">
    <citation type="journal article" date="2021" name="Proc. Natl. Acad. Sci. U.S.A.">
        <title>A Catalog of Tens of Thousands of Viruses from Human Metagenomes Reveals Hidden Associations with Chronic Diseases.</title>
        <authorList>
            <person name="Tisza M.J."/>
            <person name="Buck C.B."/>
        </authorList>
    </citation>
    <scope>NUCLEOTIDE SEQUENCE</scope>
    <source>
        <strain evidence="1">CtEIp38</strain>
    </source>
</reference>
<sequence length="111" mass="12972">MITIDEYIKHTDNLKEMGLLSEDFRIIQYKDGDLLAVDGKCEAFENKPIDNKDYIWWLGGFAFRYDDIYPKHNVAVFDEDGTLELREAPLCGTLFPALSIDRKRRRALKKL</sequence>
<proteinExistence type="predicted"/>
<protein>
    <submittedName>
        <fullName evidence="1">Uncharacterized protein</fullName>
    </submittedName>
</protein>
<accession>A0A8S5QEC7</accession>
<dbReference type="EMBL" id="BK015638">
    <property type="protein sequence ID" value="DAE17306.1"/>
    <property type="molecule type" value="Genomic_DNA"/>
</dbReference>